<accession>A0A6C7N3C9</accession>
<dbReference type="AlphaFoldDB" id="A0A6C7N3C9"/>
<protein>
    <submittedName>
        <fullName evidence="1">Capsular biosynthesis protein</fullName>
    </submittedName>
</protein>
<organism evidence="1">
    <name type="scientific">Campylobacter jejuni</name>
    <dbReference type="NCBI Taxonomy" id="197"/>
    <lineage>
        <taxon>Bacteria</taxon>
        <taxon>Pseudomonadati</taxon>
        <taxon>Campylobacterota</taxon>
        <taxon>Epsilonproteobacteria</taxon>
        <taxon>Campylobacterales</taxon>
        <taxon>Campylobacteraceae</taxon>
        <taxon>Campylobacter</taxon>
    </lineage>
</organism>
<evidence type="ECO:0000313" key="1">
    <source>
        <dbReference type="EMBL" id="ECH4198665.1"/>
    </source>
</evidence>
<dbReference type="EMBL" id="AAIRSC010000006">
    <property type="protein sequence ID" value="ECH4198665.1"/>
    <property type="molecule type" value="Genomic_DNA"/>
</dbReference>
<comment type="caution">
    <text evidence="1">The sequence shown here is derived from an EMBL/GenBank/DDBJ whole genome shotgun (WGS) entry which is preliminary data.</text>
</comment>
<reference evidence="1" key="1">
    <citation type="submission" date="2019-07" db="EMBL/GenBank/DDBJ databases">
        <authorList>
            <consortium name="PulseNet: The National Subtyping Network for Foodborne Disease Surveillance"/>
            <person name="Tarr C.L."/>
            <person name="Trees E."/>
            <person name="Katz L.S."/>
            <person name="Carleton-Romer H.A."/>
            <person name="Stroika S."/>
            <person name="Kucerova Z."/>
            <person name="Roache K.F."/>
            <person name="Sabol A.L."/>
            <person name="Besser J."/>
            <person name="Gerner-Smidt P."/>
        </authorList>
    </citation>
    <scope>NUCLEOTIDE SEQUENCE</scope>
    <source>
        <strain evidence="1">PNUSAC010232</strain>
    </source>
</reference>
<proteinExistence type="predicted"/>
<gene>
    <name evidence="1" type="ORF">FPQ34_06250</name>
</gene>
<name>A0A6C7N3C9_CAMJU</name>
<sequence>MLISKKINDHIYLQKEIGSWNFDLVNQIYGNINLDYNLFNDKLRYYYLTGQFILLLEICIQKKYQFYVISWIGEMFDNVIALDKFIVLLKDIINKPQSDYLLQNFLEIDSGSKVNFYLNYLLENNGSIELDRIYPIYASVIHHHNNEIVFAYFISRLIDFIKKEENQEKIIPMKPLDFTYLLMCKMYYTNSDGAKYYYDILTNLIRSCLAQKNTFIEYVKPRVAICFFGILRGDWELSIKENIKNVAQALNADCFLFSWDEEQLWPSLGGGGNWIERKFDANFAKKIGKIGDKIFLFDNFRHTFLKLDSEYLKNLSCSDVKKIKQYFKNIKLEKQSNLNLSSSVEKFYYGIYQSFEVMKEYERLYNFQYDFVISTRVDVDILLNESCIKNFYEMKFYEICDSHIGDGTGTGCVFGGREAMEKYTSLYCYMDKLKGRFVNYKLDNHEMFFKFNIYKNIKNVFVNLLQINIWGKTRVGNGYYFPNIKNELKMDIKKLENKFSKQEIDSFIKSFSIVEKRFKPMSSNVKVFNKHTGLVSNNYKIPLSYIIGSKLIKSSKKSYFYLFKSLITLAYFSKKYKINPEYTTDYETLKKYKNSFSFKVGSQFINAHKNWYKGGYIKFIFKDIPRLKREFDNKKYKL</sequence>